<dbReference type="Proteomes" id="UP000295023">
    <property type="component" value="Unassembled WGS sequence"/>
</dbReference>
<comment type="caution">
    <text evidence="2">The sequence shown here is derived from an EMBL/GenBank/DDBJ whole genome shotgun (WGS) entry which is preliminary data.</text>
</comment>
<dbReference type="AlphaFoldDB" id="A0A4R4DGC9"/>
<feature type="transmembrane region" description="Helical" evidence="1">
    <location>
        <begin position="110"/>
        <end position="130"/>
    </location>
</feature>
<keyword evidence="1" id="KW-0812">Transmembrane</keyword>
<evidence type="ECO:0000313" key="2">
    <source>
        <dbReference type="EMBL" id="TCZ59891.1"/>
    </source>
</evidence>
<feature type="transmembrane region" description="Helical" evidence="1">
    <location>
        <begin position="145"/>
        <end position="164"/>
    </location>
</feature>
<dbReference type="OrthoDB" id="7161178at2"/>
<evidence type="ECO:0000313" key="3">
    <source>
        <dbReference type="Proteomes" id="UP000295023"/>
    </source>
</evidence>
<evidence type="ECO:0000256" key="1">
    <source>
        <dbReference type="SAM" id="Phobius"/>
    </source>
</evidence>
<proteinExistence type="predicted"/>
<keyword evidence="1" id="KW-0472">Membrane</keyword>
<keyword evidence="1" id="KW-1133">Transmembrane helix</keyword>
<name>A0A4R4DGC9_9PROT</name>
<organism evidence="2 3">
    <name type="scientific">Roseicella aquatilis</name>
    <dbReference type="NCBI Taxonomy" id="2527868"/>
    <lineage>
        <taxon>Bacteria</taxon>
        <taxon>Pseudomonadati</taxon>
        <taxon>Pseudomonadota</taxon>
        <taxon>Alphaproteobacteria</taxon>
        <taxon>Acetobacterales</taxon>
        <taxon>Roseomonadaceae</taxon>
        <taxon>Roseicella</taxon>
    </lineage>
</organism>
<dbReference type="RefSeq" id="WP_132290729.1">
    <property type="nucleotide sequence ID" value="NZ_SKBM01000013.1"/>
</dbReference>
<accession>A0A4R4DGC9</accession>
<keyword evidence="3" id="KW-1185">Reference proteome</keyword>
<sequence length="177" mass="18704">MPRPPASGAALLRQIDAAARALLPGALTLGLIVVAAVPIGTVGLVPAVALPCILFWGMHRPAQMPPPAVFGLGLLVDLLTAAPFGSGVLVLLVAHGLVTRLRRFLLRRSFPVAWLVFSGFALGAGLLQWALQVLLDLHLVPLAPALRQALLTAGLYPPLAWLLLRVHRAMLWAEAVP</sequence>
<feature type="transmembrane region" description="Helical" evidence="1">
    <location>
        <begin position="69"/>
        <end position="98"/>
    </location>
</feature>
<feature type="transmembrane region" description="Helical" evidence="1">
    <location>
        <begin position="21"/>
        <end position="49"/>
    </location>
</feature>
<reference evidence="2 3" key="1">
    <citation type="submission" date="2019-03" db="EMBL/GenBank/DDBJ databases">
        <title>Paracraurococcus aquatilis NE82 genome sequence.</title>
        <authorList>
            <person name="Zhao Y."/>
            <person name="Du Z."/>
        </authorList>
    </citation>
    <scope>NUCLEOTIDE SEQUENCE [LARGE SCALE GENOMIC DNA]</scope>
    <source>
        <strain evidence="2 3">NE82</strain>
    </source>
</reference>
<dbReference type="EMBL" id="SKBM01000013">
    <property type="protein sequence ID" value="TCZ59891.1"/>
    <property type="molecule type" value="Genomic_DNA"/>
</dbReference>
<gene>
    <name evidence="2" type="ORF">EXY23_14945</name>
</gene>
<protein>
    <submittedName>
        <fullName evidence="2">Rod shape-determining protein MreD</fullName>
    </submittedName>
</protein>